<dbReference type="Proteomes" id="UP000219058">
    <property type="component" value="Unassembled WGS sequence"/>
</dbReference>
<organism evidence="2 3">
    <name type="scientific">Prevotella intermedia</name>
    <dbReference type="NCBI Taxonomy" id="28131"/>
    <lineage>
        <taxon>Bacteria</taxon>
        <taxon>Pseudomonadati</taxon>
        <taxon>Bacteroidota</taxon>
        <taxon>Bacteroidia</taxon>
        <taxon>Bacteroidales</taxon>
        <taxon>Prevotellaceae</taxon>
        <taxon>Prevotella</taxon>
    </lineage>
</organism>
<dbReference type="SMART" id="SM01040">
    <property type="entry name" value="Bro-N"/>
    <property type="match status" value="1"/>
</dbReference>
<gene>
    <name evidence="2" type="ORF">CLI71_07060</name>
</gene>
<dbReference type="GO" id="GO:0003677">
    <property type="term" value="F:DNA binding"/>
    <property type="evidence" value="ECO:0007669"/>
    <property type="project" value="InterPro"/>
</dbReference>
<evidence type="ECO:0000313" key="3">
    <source>
        <dbReference type="Proteomes" id="UP000219058"/>
    </source>
</evidence>
<dbReference type="InterPro" id="IPR003497">
    <property type="entry name" value="BRO_N_domain"/>
</dbReference>
<sequence length="256" mass="28561">MQAIQIFNNPSFGNVRVAGSEDNPLFCLADVCKALGLQQGHVRERLDKGVVSTEPLSTAGGMQMANFVNEDGLYDVILDSRKPEAKQFRKWITSEVLPTIRKHGAYMTDNIIEKTLSDPDYLIQLATTLKQERQQRIEAERKGAAAQPAVTFTQAVSGSASSCLIGELAKLINQNGYPIGERRLFKWLRENGYLGTKGERYNIPNQRYIEQGLFELKKGTRSGNNGVMHTTITSKVTGKGQVYFVNKFLRNTKEAI</sequence>
<accession>A0A2A6EFD8</accession>
<dbReference type="PANTHER" id="PTHR36180:SF2">
    <property type="entry name" value="BRO FAMILY PROTEIN"/>
    <property type="match status" value="1"/>
</dbReference>
<evidence type="ECO:0000259" key="1">
    <source>
        <dbReference type="PROSITE" id="PS51750"/>
    </source>
</evidence>
<reference evidence="2 3" key="1">
    <citation type="submission" date="2017-09" db="EMBL/GenBank/DDBJ databases">
        <title>Phase variable restriction modification systems are present in the genome sequences of periodontal pathogens Prevotella intermedia, Tannerella forsythia and Porphyromonas gingivalis.</title>
        <authorList>
            <person name="Haigh R.D."/>
            <person name="Crawford L."/>
            <person name="Ralph J."/>
            <person name="Wanford J."/>
            <person name="Vartoukian S.R."/>
            <person name="Hijazib K."/>
            <person name="Wade W."/>
            <person name="Oggioni M.R."/>
        </authorList>
    </citation>
    <scope>NUCLEOTIDE SEQUENCE [LARGE SCALE GENOMIC DNA]</scope>
    <source>
        <strain evidence="2 3">WW2834</strain>
    </source>
</reference>
<dbReference type="PROSITE" id="PS51750">
    <property type="entry name" value="BRO_N"/>
    <property type="match status" value="1"/>
</dbReference>
<proteinExistence type="predicted"/>
<comment type="caution">
    <text evidence="2">The sequence shown here is derived from an EMBL/GenBank/DDBJ whole genome shotgun (WGS) entry which is preliminary data.</text>
</comment>
<evidence type="ECO:0000313" key="2">
    <source>
        <dbReference type="EMBL" id="PDP60179.1"/>
    </source>
</evidence>
<dbReference type="EMBL" id="NSLY01000016">
    <property type="protein sequence ID" value="PDP60179.1"/>
    <property type="molecule type" value="Genomic_DNA"/>
</dbReference>
<feature type="domain" description="Bro-N" evidence="1">
    <location>
        <begin position="1"/>
        <end position="104"/>
    </location>
</feature>
<dbReference type="Pfam" id="PF02498">
    <property type="entry name" value="Bro-N"/>
    <property type="match status" value="1"/>
</dbReference>
<dbReference type="InterPro" id="IPR005039">
    <property type="entry name" value="Ant_C"/>
</dbReference>
<dbReference type="RefSeq" id="WP_097550251.1">
    <property type="nucleotide sequence ID" value="NZ_NSLY01000016.1"/>
</dbReference>
<dbReference type="PANTHER" id="PTHR36180">
    <property type="entry name" value="DNA-BINDING PROTEIN-RELATED-RELATED"/>
    <property type="match status" value="1"/>
</dbReference>
<protein>
    <submittedName>
        <fullName evidence="2">Phage antirepressor Ant</fullName>
    </submittedName>
</protein>
<name>A0A2A6EFD8_PREIN</name>
<dbReference type="Pfam" id="PF03374">
    <property type="entry name" value="ANT"/>
    <property type="match status" value="1"/>
</dbReference>
<dbReference type="AlphaFoldDB" id="A0A2A6EFD8"/>